<accession>A0A1E5L1Z5</accession>
<sequence length="97" mass="10810">MHAIKKYPVAIPAIACGIRCKNKGILAIMFNSEEKYCGHIYEIIGMNTIYRIGTPIANNFTQSYCHFPSFLHSHITLGIARNKPKTNGITILAIMIS</sequence>
<dbReference type="EMBL" id="MJAT01000040">
    <property type="protein sequence ID" value="OEH84147.1"/>
    <property type="molecule type" value="Genomic_DNA"/>
</dbReference>
<dbReference type="AlphaFoldDB" id="A0A1E5L1Z5"/>
<protein>
    <submittedName>
        <fullName evidence="1">Uncharacterized protein</fullName>
    </submittedName>
</protein>
<evidence type="ECO:0000313" key="2">
    <source>
        <dbReference type="Proteomes" id="UP000095255"/>
    </source>
</evidence>
<gene>
    <name evidence="1" type="ORF">BHU72_12125</name>
</gene>
<comment type="caution">
    <text evidence="1">The sequence shown here is derived from an EMBL/GenBank/DDBJ whole genome shotgun (WGS) entry which is preliminary data.</text>
</comment>
<organism evidence="1 2">
    <name type="scientific">Desulfuribacillus stibiiarsenatis</name>
    <dbReference type="NCBI Taxonomy" id="1390249"/>
    <lineage>
        <taxon>Bacteria</taxon>
        <taxon>Bacillati</taxon>
        <taxon>Bacillota</taxon>
        <taxon>Desulfuribacillia</taxon>
        <taxon>Desulfuribacillales</taxon>
        <taxon>Desulfuribacillaceae</taxon>
        <taxon>Desulfuribacillus</taxon>
    </lineage>
</organism>
<reference evidence="1 2" key="1">
    <citation type="submission" date="2016-09" db="EMBL/GenBank/DDBJ databases">
        <title>Desulfuribacillus arsenicus sp. nov., an obligately anaerobic, dissimilatory arsenic- and antimonate-reducing bacterium isolated from anoxic sediments.</title>
        <authorList>
            <person name="Abin C.A."/>
            <person name="Hollibaugh J.T."/>
        </authorList>
    </citation>
    <scope>NUCLEOTIDE SEQUENCE [LARGE SCALE GENOMIC DNA]</scope>
    <source>
        <strain evidence="1 2">MLFW-2</strain>
    </source>
</reference>
<name>A0A1E5L1Z5_9FIRM</name>
<dbReference type="Proteomes" id="UP000095255">
    <property type="component" value="Unassembled WGS sequence"/>
</dbReference>
<proteinExistence type="predicted"/>
<evidence type="ECO:0000313" key="1">
    <source>
        <dbReference type="EMBL" id="OEH84147.1"/>
    </source>
</evidence>
<keyword evidence="2" id="KW-1185">Reference proteome</keyword>